<reference evidence="2" key="1">
    <citation type="submission" date="2016-11" db="EMBL/GenBank/DDBJ databases">
        <authorList>
            <person name="Panda P."/>
            <person name="Visnovsky S."/>
            <person name="Pitman A."/>
        </authorList>
    </citation>
    <scope>NUCLEOTIDE SEQUENCE [LARGE SCALE GENOMIC DNA]</scope>
    <source>
        <strain evidence="2">ICMP 9972</strain>
    </source>
</reference>
<dbReference type="Proteomes" id="UP000189286">
    <property type="component" value="Unassembled WGS sequence"/>
</dbReference>
<accession>A0A1V2R950</accession>
<dbReference type="OrthoDB" id="6872868at2"/>
<proteinExistence type="predicted"/>
<sequence length="198" mass="21987">MYDELIFTHGPHASHDAYVGGGAYLPSEMSWPLSADGIPLTHLVSFPGAWFSPSFVPKHYWISVFIPYLPGEVFHYRKLRAIEGNSEAIVLGYIRSEVERNEAANPIIDRGSIHISRSADSDDDENLASKLDGIDAWLQGVITSNIGQRRVSIYGGDLDAALPRHKGILSDGMGYLFLDERFWDKTANACGRFFLQLG</sequence>
<name>A0A1V2R950_9GAMM</name>
<dbReference type="EMBL" id="MPUJ01000001">
    <property type="protein sequence ID" value="ONK08973.1"/>
    <property type="molecule type" value="Genomic_DNA"/>
</dbReference>
<evidence type="ECO:0000313" key="1">
    <source>
        <dbReference type="EMBL" id="ONK08973.1"/>
    </source>
</evidence>
<dbReference type="AlphaFoldDB" id="A0A1V2R950"/>
<organism evidence="1 2">
    <name type="scientific">Pectobacterium actinidiae</name>
    <dbReference type="NCBI Taxonomy" id="1507808"/>
    <lineage>
        <taxon>Bacteria</taxon>
        <taxon>Pseudomonadati</taxon>
        <taxon>Pseudomonadota</taxon>
        <taxon>Gammaproteobacteria</taxon>
        <taxon>Enterobacterales</taxon>
        <taxon>Pectobacteriaceae</taxon>
        <taxon>Pectobacterium</taxon>
    </lineage>
</organism>
<comment type="caution">
    <text evidence="1">The sequence shown here is derived from an EMBL/GenBank/DDBJ whole genome shotgun (WGS) entry which is preliminary data.</text>
</comment>
<dbReference type="RefSeq" id="WP_039355046.1">
    <property type="nucleotide sequence ID" value="NZ_JRMH01000001.1"/>
</dbReference>
<evidence type="ECO:0000313" key="2">
    <source>
        <dbReference type="Proteomes" id="UP000189286"/>
    </source>
</evidence>
<evidence type="ECO:0008006" key="3">
    <source>
        <dbReference type="Google" id="ProtNLM"/>
    </source>
</evidence>
<gene>
    <name evidence="1" type="ORF">BSK71_01710</name>
</gene>
<protein>
    <recommendedName>
        <fullName evidence="3">DUF1963 domain-containing protein</fullName>
    </recommendedName>
</protein>